<sequence length="19" mass="2099">MPLKYFADIPMAVTIFAGI</sequence>
<evidence type="ECO:0000313" key="2">
    <source>
        <dbReference type="Proteomes" id="UP000015530"/>
    </source>
</evidence>
<dbReference type="Proteomes" id="UP000015530">
    <property type="component" value="Unassembled WGS sequence"/>
</dbReference>
<protein>
    <submittedName>
        <fullName evidence="1">Uncharacterized protein</fullName>
    </submittedName>
</protein>
<name>T0L9F4_COLGC</name>
<dbReference type="HOGENOM" id="CLU_3429946_0_0_1"/>
<accession>T0L9F4</accession>
<dbReference type="AlphaFoldDB" id="T0L9F4"/>
<organism evidence="1 2">
    <name type="scientific">Colletotrichum gloeosporioides (strain Cg-14)</name>
    <name type="common">Anthracnose fungus</name>
    <name type="synonym">Glomerella cingulata</name>
    <dbReference type="NCBI Taxonomy" id="1237896"/>
    <lineage>
        <taxon>Eukaryota</taxon>
        <taxon>Fungi</taxon>
        <taxon>Dikarya</taxon>
        <taxon>Ascomycota</taxon>
        <taxon>Pezizomycotina</taxon>
        <taxon>Sordariomycetes</taxon>
        <taxon>Hypocreomycetidae</taxon>
        <taxon>Glomerellales</taxon>
        <taxon>Glomerellaceae</taxon>
        <taxon>Colletotrichum</taxon>
        <taxon>Colletotrichum gloeosporioides species complex</taxon>
    </lineage>
</organism>
<gene>
    <name evidence="1" type="ORF">CGLO_12499</name>
</gene>
<reference evidence="2" key="1">
    <citation type="journal article" date="2013" name="Mol. Plant Microbe Interact.">
        <title>Global aspects of pacC regulation of pathogenicity genes in Colletotrichum gloeosporioides as revealed by transcriptome analysis.</title>
        <authorList>
            <person name="Alkan N."/>
            <person name="Meng X."/>
            <person name="Friedlander G."/>
            <person name="Reuveni E."/>
            <person name="Sukno S."/>
            <person name="Sherman A."/>
            <person name="Thon M."/>
            <person name="Fluhr R."/>
            <person name="Prusky D."/>
        </authorList>
    </citation>
    <scope>NUCLEOTIDE SEQUENCE [LARGE SCALE GENOMIC DNA]</scope>
    <source>
        <strain evidence="2">Cg-14</strain>
    </source>
</reference>
<dbReference type="EMBL" id="AMYD01002659">
    <property type="protein sequence ID" value="EQB48281.1"/>
    <property type="molecule type" value="Genomic_DNA"/>
</dbReference>
<proteinExistence type="predicted"/>
<comment type="caution">
    <text evidence="1">The sequence shown here is derived from an EMBL/GenBank/DDBJ whole genome shotgun (WGS) entry which is preliminary data.</text>
</comment>
<evidence type="ECO:0000313" key="1">
    <source>
        <dbReference type="EMBL" id="EQB48281.1"/>
    </source>
</evidence>